<dbReference type="EMBL" id="JAZHXI010000009">
    <property type="protein sequence ID" value="KAL2068003.1"/>
    <property type="molecule type" value="Genomic_DNA"/>
</dbReference>
<dbReference type="PANTHER" id="PTHR38123:SF1">
    <property type="entry name" value="HYDROPHOBIC SURFACE BINDING PROTEIN"/>
    <property type="match status" value="1"/>
</dbReference>
<sequence>MVSLKTLFLLGSTALAATVPQVITDITNLDNNVKNLIKTVSSYNGGVISASPQIFALIPVYTSLLKGVTDTSLLPSSLSVTEAYEIINHVNATLAIDNPIAVQTLISKRALYEKAGLSDAIVAALGLLKLGHEAFTKNVVERAPDSTLEDGIKVTLIISNALQKGIDYFEAS</sequence>
<evidence type="ECO:0000313" key="3">
    <source>
        <dbReference type="Proteomes" id="UP001595075"/>
    </source>
</evidence>
<dbReference type="Pfam" id="PF12296">
    <property type="entry name" value="HsbA"/>
    <property type="match status" value="1"/>
</dbReference>
<keyword evidence="3" id="KW-1185">Reference proteome</keyword>
<dbReference type="InterPro" id="IPR021054">
    <property type="entry name" value="Cell_wall_mannoprotein_1"/>
</dbReference>
<dbReference type="Gene3D" id="1.20.1280.140">
    <property type="match status" value="1"/>
</dbReference>
<name>A0ABR4CFU8_9HELO</name>
<dbReference type="Proteomes" id="UP001595075">
    <property type="component" value="Unassembled WGS sequence"/>
</dbReference>
<reference evidence="2 3" key="1">
    <citation type="journal article" date="2024" name="Commun. Biol.">
        <title>Comparative genomic analysis of thermophilic fungi reveals convergent evolutionary adaptations and gene losses.</title>
        <authorList>
            <person name="Steindorff A.S."/>
            <person name="Aguilar-Pontes M.V."/>
            <person name="Robinson A.J."/>
            <person name="Andreopoulos B."/>
            <person name="LaButti K."/>
            <person name="Kuo A."/>
            <person name="Mondo S."/>
            <person name="Riley R."/>
            <person name="Otillar R."/>
            <person name="Haridas S."/>
            <person name="Lipzen A."/>
            <person name="Grimwood J."/>
            <person name="Schmutz J."/>
            <person name="Clum A."/>
            <person name="Reid I.D."/>
            <person name="Moisan M.C."/>
            <person name="Butler G."/>
            <person name="Nguyen T.T.M."/>
            <person name="Dewar K."/>
            <person name="Conant G."/>
            <person name="Drula E."/>
            <person name="Henrissat B."/>
            <person name="Hansel C."/>
            <person name="Singer S."/>
            <person name="Hutchinson M.I."/>
            <person name="de Vries R.P."/>
            <person name="Natvig D.O."/>
            <person name="Powell A.J."/>
            <person name="Tsang A."/>
            <person name="Grigoriev I.V."/>
        </authorList>
    </citation>
    <scope>NUCLEOTIDE SEQUENCE [LARGE SCALE GENOMIC DNA]</scope>
    <source>
        <strain evidence="2 3">CBS 494.80</strain>
    </source>
</reference>
<feature type="signal peptide" evidence="1">
    <location>
        <begin position="1"/>
        <end position="16"/>
    </location>
</feature>
<feature type="chain" id="PRO_5046388518" evidence="1">
    <location>
        <begin position="17"/>
        <end position="172"/>
    </location>
</feature>
<dbReference type="PANTHER" id="PTHR38123">
    <property type="entry name" value="CELL WALL SERINE-THREONINE-RICH GALACTOMANNOPROTEIN MP1 (AFU_ORTHOLOGUE AFUA_4G03240)"/>
    <property type="match status" value="1"/>
</dbReference>
<protein>
    <submittedName>
        <fullName evidence="2">Uncharacterized protein</fullName>
    </submittedName>
</protein>
<evidence type="ECO:0000313" key="2">
    <source>
        <dbReference type="EMBL" id="KAL2068003.1"/>
    </source>
</evidence>
<accession>A0ABR4CFU8</accession>
<evidence type="ECO:0000256" key="1">
    <source>
        <dbReference type="SAM" id="SignalP"/>
    </source>
</evidence>
<comment type="caution">
    <text evidence="2">The sequence shown here is derived from an EMBL/GenBank/DDBJ whole genome shotgun (WGS) entry which is preliminary data.</text>
</comment>
<proteinExistence type="predicted"/>
<keyword evidence="1" id="KW-0732">Signal</keyword>
<organism evidence="2 3">
    <name type="scientific">Oculimacula yallundae</name>
    <dbReference type="NCBI Taxonomy" id="86028"/>
    <lineage>
        <taxon>Eukaryota</taxon>
        <taxon>Fungi</taxon>
        <taxon>Dikarya</taxon>
        <taxon>Ascomycota</taxon>
        <taxon>Pezizomycotina</taxon>
        <taxon>Leotiomycetes</taxon>
        <taxon>Helotiales</taxon>
        <taxon>Ploettnerulaceae</taxon>
        <taxon>Oculimacula</taxon>
    </lineage>
</organism>
<gene>
    <name evidence="2" type="ORF">VTL71DRAFT_16101</name>
</gene>